<organism evidence="3 4">
    <name type="scientific">Hymenobacter coccineus</name>
    <dbReference type="NCBI Taxonomy" id="1908235"/>
    <lineage>
        <taxon>Bacteria</taxon>
        <taxon>Pseudomonadati</taxon>
        <taxon>Bacteroidota</taxon>
        <taxon>Cytophagia</taxon>
        <taxon>Cytophagales</taxon>
        <taxon>Hymenobacteraceae</taxon>
        <taxon>Hymenobacter</taxon>
    </lineage>
</organism>
<feature type="compositionally biased region" description="Basic and acidic residues" evidence="1">
    <location>
        <begin position="20"/>
        <end position="29"/>
    </location>
</feature>
<dbReference type="PANTHER" id="PTHR36933:SF1">
    <property type="entry name" value="SLL0788 PROTEIN"/>
    <property type="match status" value="1"/>
</dbReference>
<evidence type="ECO:0000313" key="3">
    <source>
        <dbReference type="EMBL" id="OGX91626.1"/>
    </source>
</evidence>
<name>A0A1G1TL65_9BACT</name>
<dbReference type="Pfam" id="PF03713">
    <property type="entry name" value="DUF305"/>
    <property type="match status" value="1"/>
</dbReference>
<keyword evidence="4" id="KW-1185">Reference proteome</keyword>
<protein>
    <recommendedName>
        <fullName evidence="2">DUF305 domain-containing protein</fullName>
    </recommendedName>
</protein>
<sequence length="220" mass="24163">MYGALLLSISLALSSCNSKPDTDAHEQEVHAGQPKPAPVATPPSLRDTLQLLAHQLDTVRRRGCWDEDFARLMTVHHAGAQRLAAVEVSRGQDSTLRALAQHVLKGHERDNDVLTLALARQPPSGQEYRPGNAKDPFVRRIAAALAPLRQPPPTPGPLDTDFATLMQVHHRSGVALAQTELAFGKDAELKDAARRIVRDEQAEVWQYQRWLKAHAAVPAN</sequence>
<dbReference type="Proteomes" id="UP000177506">
    <property type="component" value="Unassembled WGS sequence"/>
</dbReference>
<dbReference type="Gene3D" id="1.20.1260.10">
    <property type="match status" value="2"/>
</dbReference>
<dbReference type="AlphaFoldDB" id="A0A1G1TL65"/>
<dbReference type="InterPro" id="IPR005183">
    <property type="entry name" value="DUF305_CopM-like"/>
</dbReference>
<comment type="caution">
    <text evidence="3">The sequence shown here is derived from an EMBL/GenBank/DDBJ whole genome shotgun (WGS) entry which is preliminary data.</text>
</comment>
<reference evidence="3 4" key="1">
    <citation type="submission" date="2016-08" db="EMBL/GenBank/DDBJ databases">
        <title>Hymenobacter coccineus sp. nov., Hymenobacter lapidarius sp. nov. and Hymenobacter glacialis sp. nov., isolated from Antarctic soil.</title>
        <authorList>
            <person name="Sedlacek I."/>
            <person name="Kralova S."/>
            <person name="Kyrova K."/>
            <person name="Maslanova I."/>
            <person name="Stankova E."/>
            <person name="Vrbovska V."/>
            <person name="Nemec M."/>
            <person name="Bartak M."/>
            <person name="Svec P."/>
            <person name="Busse H.-J."/>
            <person name="Pantucek R."/>
        </authorList>
    </citation>
    <scope>NUCLEOTIDE SEQUENCE [LARGE SCALE GENOMIC DNA]</scope>
    <source>
        <strain evidence="3 4">CCM 8649</strain>
    </source>
</reference>
<feature type="region of interest" description="Disordered" evidence="1">
    <location>
        <begin position="17"/>
        <end position="42"/>
    </location>
</feature>
<evidence type="ECO:0000256" key="1">
    <source>
        <dbReference type="SAM" id="MobiDB-lite"/>
    </source>
</evidence>
<feature type="domain" description="DUF305" evidence="2">
    <location>
        <begin position="66"/>
        <end position="211"/>
    </location>
</feature>
<gene>
    <name evidence="3" type="ORF">BEN49_04400</name>
</gene>
<dbReference type="PANTHER" id="PTHR36933">
    <property type="entry name" value="SLL0788 PROTEIN"/>
    <property type="match status" value="1"/>
</dbReference>
<dbReference type="EMBL" id="MDZA01000044">
    <property type="protein sequence ID" value="OGX91626.1"/>
    <property type="molecule type" value="Genomic_DNA"/>
</dbReference>
<proteinExistence type="predicted"/>
<dbReference type="InterPro" id="IPR012347">
    <property type="entry name" value="Ferritin-like"/>
</dbReference>
<accession>A0A1G1TL65</accession>
<evidence type="ECO:0000313" key="4">
    <source>
        <dbReference type="Proteomes" id="UP000177506"/>
    </source>
</evidence>
<evidence type="ECO:0000259" key="2">
    <source>
        <dbReference type="Pfam" id="PF03713"/>
    </source>
</evidence>